<comment type="similarity">
    <text evidence="1">Belongs to the iron/ascorbate-dependent oxidoreductase family.</text>
</comment>
<reference evidence="7" key="1">
    <citation type="submission" date="2022-12" db="EMBL/GenBank/DDBJ databases">
        <title>Draft genome assemblies for two species of Escallonia (Escalloniales).</title>
        <authorList>
            <person name="Chanderbali A."/>
            <person name="Dervinis C."/>
            <person name="Anghel I."/>
            <person name="Soltis D."/>
            <person name="Soltis P."/>
            <person name="Zapata F."/>
        </authorList>
    </citation>
    <scope>NUCLEOTIDE SEQUENCE</scope>
    <source>
        <strain evidence="7">UCBG92.1500</strain>
        <tissue evidence="7">Leaf</tissue>
    </source>
</reference>
<accession>A0AA88URV5</accession>
<keyword evidence="8" id="KW-1185">Reference proteome</keyword>
<dbReference type="InterPro" id="IPR027443">
    <property type="entry name" value="IPNS-like_sf"/>
</dbReference>
<dbReference type="GO" id="GO:0016491">
    <property type="term" value="F:oxidoreductase activity"/>
    <property type="evidence" value="ECO:0007669"/>
    <property type="project" value="UniProtKB-KW"/>
</dbReference>
<protein>
    <recommendedName>
        <fullName evidence="9">Fe2OG dioxygenase domain-containing protein</fullName>
    </recommendedName>
</protein>
<evidence type="ECO:0008006" key="9">
    <source>
        <dbReference type="Google" id="ProtNLM"/>
    </source>
</evidence>
<proteinExistence type="inferred from homology"/>
<dbReference type="InterPro" id="IPR026992">
    <property type="entry name" value="DIOX_N"/>
</dbReference>
<dbReference type="PANTHER" id="PTHR10209">
    <property type="entry name" value="OXIDOREDUCTASE, 2OG-FE II OXYGENASE FAMILY PROTEIN"/>
    <property type="match status" value="1"/>
</dbReference>
<dbReference type="Pfam" id="PF14226">
    <property type="entry name" value="DIOX_N"/>
    <property type="match status" value="1"/>
</dbReference>
<evidence type="ECO:0000256" key="3">
    <source>
        <dbReference type="ARBA" id="ARBA00023002"/>
    </source>
</evidence>
<gene>
    <name evidence="7" type="ORF">RJ640_003732</name>
</gene>
<dbReference type="InterPro" id="IPR044861">
    <property type="entry name" value="IPNS-like_FE2OG_OXY"/>
</dbReference>
<name>A0AA88URV5_9ASTE</name>
<evidence type="ECO:0000256" key="1">
    <source>
        <dbReference type="ARBA" id="ARBA00008056"/>
    </source>
</evidence>
<dbReference type="PANTHER" id="PTHR10209:SF732">
    <property type="entry name" value="FLAVONOL SYNTHASE_FLAVANONE 3-HYDROXYLASE-LIKE"/>
    <property type="match status" value="1"/>
</dbReference>
<keyword evidence="3" id="KW-0560">Oxidoreductase</keyword>
<evidence type="ECO:0000256" key="2">
    <source>
        <dbReference type="ARBA" id="ARBA00022723"/>
    </source>
</evidence>
<dbReference type="SUPFAM" id="SSF51197">
    <property type="entry name" value="Clavaminate synthase-like"/>
    <property type="match status" value="1"/>
</dbReference>
<keyword evidence="2" id="KW-0479">Metal-binding</keyword>
<feature type="domain" description="Isopenicillin N synthase-like Fe(2+) 2OG dioxygenase" evidence="5">
    <location>
        <begin position="159"/>
        <end position="235"/>
    </location>
</feature>
<comment type="caution">
    <text evidence="7">The sequence shown here is derived from an EMBL/GenBank/DDBJ whole genome shotgun (WGS) entry which is preliminary data.</text>
</comment>
<keyword evidence="4" id="KW-0408">Iron</keyword>
<dbReference type="EMBL" id="JAVXUO010000038">
    <property type="protein sequence ID" value="KAK2995940.1"/>
    <property type="molecule type" value="Genomic_DNA"/>
</dbReference>
<feature type="domain" description="Non-haem dioxygenase N-terminal" evidence="6">
    <location>
        <begin position="6"/>
        <end position="88"/>
    </location>
</feature>
<organism evidence="7 8">
    <name type="scientific">Escallonia rubra</name>
    <dbReference type="NCBI Taxonomy" id="112253"/>
    <lineage>
        <taxon>Eukaryota</taxon>
        <taxon>Viridiplantae</taxon>
        <taxon>Streptophyta</taxon>
        <taxon>Embryophyta</taxon>
        <taxon>Tracheophyta</taxon>
        <taxon>Spermatophyta</taxon>
        <taxon>Magnoliopsida</taxon>
        <taxon>eudicotyledons</taxon>
        <taxon>Gunneridae</taxon>
        <taxon>Pentapetalae</taxon>
        <taxon>asterids</taxon>
        <taxon>campanulids</taxon>
        <taxon>Escalloniales</taxon>
        <taxon>Escalloniaceae</taxon>
        <taxon>Escallonia</taxon>
    </lineage>
</organism>
<evidence type="ECO:0000313" key="8">
    <source>
        <dbReference type="Proteomes" id="UP001187471"/>
    </source>
</evidence>
<dbReference type="Pfam" id="PF03171">
    <property type="entry name" value="2OG-FeII_Oxy"/>
    <property type="match status" value="1"/>
</dbReference>
<evidence type="ECO:0000256" key="4">
    <source>
        <dbReference type="ARBA" id="ARBA00023004"/>
    </source>
</evidence>
<evidence type="ECO:0000259" key="6">
    <source>
        <dbReference type="Pfam" id="PF14226"/>
    </source>
</evidence>
<dbReference type="Proteomes" id="UP001187471">
    <property type="component" value="Unassembled WGS sequence"/>
</dbReference>
<evidence type="ECO:0000313" key="7">
    <source>
        <dbReference type="EMBL" id="KAK2995940.1"/>
    </source>
</evidence>
<dbReference type="GO" id="GO:0046872">
    <property type="term" value="F:metal ion binding"/>
    <property type="evidence" value="ECO:0007669"/>
    <property type="project" value="UniProtKB-KW"/>
</dbReference>
<evidence type="ECO:0000259" key="5">
    <source>
        <dbReference type="Pfam" id="PF03171"/>
    </source>
</evidence>
<sequence>MANSSIPTVDLSPFFIDGNEDGKKAAMEVISRACSEFGFFQIVNHGIPDDLMLKAFELSKKFFSCPVEEKLKFSPELGAPVPAGYNNLDGKKEYLLMCAPGTSFNVLPRNPFELQRTMEELFICYTKTGQLVEGIINDCLGLPPNILKANNNDRRSDILLAYDYPPAETEAVEIGAPEHQDVSCFTFVCQYDVAGLDVRKDGEWIRLNPTEGALVVNVGDVIQHHHSSVFFYNLHGDKWVEPLPQFSSEIGKLPKYRGFLNKDYLELRLRQRIQPPLTPKERVRVTHYAIPS</sequence>
<dbReference type="AlphaFoldDB" id="A0AA88URV5"/>
<dbReference type="Gene3D" id="2.60.120.330">
    <property type="entry name" value="B-lactam Antibiotic, Isopenicillin N Synthase, Chain"/>
    <property type="match status" value="1"/>
</dbReference>